<evidence type="ECO:0000313" key="1">
    <source>
        <dbReference type="EMBL" id="RLJ81349.1"/>
    </source>
</evidence>
<keyword evidence="2" id="KW-1185">Reference proteome</keyword>
<evidence type="ECO:0008006" key="3">
    <source>
        <dbReference type="Google" id="ProtNLM"/>
    </source>
</evidence>
<evidence type="ECO:0000313" key="2">
    <source>
        <dbReference type="Proteomes" id="UP000280791"/>
    </source>
</evidence>
<dbReference type="AlphaFoldDB" id="A0A497YEU2"/>
<organism evidence="1 2">
    <name type="scientific">Planococcus citreus</name>
    <dbReference type="NCBI Taxonomy" id="1373"/>
    <lineage>
        <taxon>Bacteria</taxon>
        <taxon>Bacillati</taxon>
        <taxon>Bacillota</taxon>
        <taxon>Bacilli</taxon>
        <taxon>Bacillales</taxon>
        <taxon>Caryophanaceae</taxon>
        <taxon>Planococcus</taxon>
    </lineage>
</organism>
<sequence>MIEIYFSKTIDKQQQVLPFIEKLANKDSELGILIYQGFADLEEAPESMYPLGEAKPYRVKRTFRGREVDVELVKRLSEPRIFEMKADDGAEFHRFIYFPYYYKDEPCYVFVYGFTKVHGKPDMTNFYMARAKQLYEYVRRTKREKDFFEG</sequence>
<dbReference type="Proteomes" id="UP000280791">
    <property type="component" value="Unassembled WGS sequence"/>
</dbReference>
<proteinExistence type="predicted"/>
<accession>A0A497YEU2</accession>
<reference evidence="1 2" key="1">
    <citation type="submission" date="2018-10" db="EMBL/GenBank/DDBJ databases">
        <title>Genomic Encyclopedia of Type Strains, Phase IV (KMG-IV): sequencing the most valuable type-strain genomes for metagenomic binning, comparative biology and taxonomic classification.</title>
        <authorList>
            <person name="Goeker M."/>
        </authorList>
    </citation>
    <scope>NUCLEOTIDE SEQUENCE [LARGE SCALE GENOMIC DNA]</scope>
    <source>
        <strain evidence="1 2">DSM 20549</strain>
    </source>
</reference>
<dbReference type="EMBL" id="RCCP01000009">
    <property type="protein sequence ID" value="RLJ81349.1"/>
    <property type="molecule type" value="Genomic_DNA"/>
</dbReference>
<dbReference type="RefSeq" id="WP_121301322.1">
    <property type="nucleotide sequence ID" value="NZ_RCCP01000009.1"/>
</dbReference>
<comment type="caution">
    <text evidence="1">The sequence shown here is derived from an EMBL/GenBank/DDBJ whole genome shotgun (WGS) entry which is preliminary data.</text>
</comment>
<protein>
    <recommendedName>
        <fullName evidence="3">Phage-related protein</fullName>
    </recommendedName>
</protein>
<gene>
    <name evidence="1" type="ORF">DFR62_3394</name>
</gene>
<name>A0A497YEU2_9BACL</name>
<dbReference type="OrthoDB" id="2427335at2"/>